<evidence type="ECO:0000256" key="1">
    <source>
        <dbReference type="ARBA" id="ARBA00022723"/>
    </source>
</evidence>
<dbReference type="SUPFAM" id="SSF57667">
    <property type="entry name" value="beta-beta-alpha zinc fingers"/>
    <property type="match status" value="4"/>
</dbReference>
<feature type="domain" description="C2H2-type" evidence="8">
    <location>
        <begin position="724"/>
        <end position="751"/>
    </location>
</feature>
<organism evidence="10 11">
    <name type="scientific">Musca domestica</name>
    <name type="common">House fly</name>
    <dbReference type="NCBI Taxonomy" id="7370"/>
    <lineage>
        <taxon>Eukaryota</taxon>
        <taxon>Metazoa</taxon>
        <taxon>Ecdysozoa</taxon>
        <taxon>Arthropoda</taxon>
        <taxon>Hexapoda</taxon>
        <taxon>Insecta</taxon>
        <taxon>Pterygota</taxon>
        <taxon>Neoptera</taxon>
        <taxon>Endopterygota</taxon>
        <taxon>Diptera</taxon>
        <taxon>Brachycera</taxon>
        <taxon>Muscomorpha</taxon>
        <taxon>Muscoidea</taxon>
        <taxon>Muscidae</taxon>
        <taxon>Musca</taxon>
    </lineage>
</organism>
<evidence type="ECO:0000256" key="2">
    <source>
        <dbReference type="ARBA" id="ARBA00022737"/>
    </source>
</evidence>
<evidence type="ECO:0000313" key="10">
    <source>
        <dbReference type="Proteomes" id="UP001652621"/>
    </source>
</evidence>
<dbReference type="Pfam" id="PF00096">
    <property type="entry name" value="zf-C2H2"/>
    <property type="match status" value="4"/>
</dbReference>
<feature type="binding site" evidence="6">
    <location>
        <position position="57"/>
    </location>
    <ligand>
        <name>Zn(2+)</name>
        <dbReference type="ChEBI" id="CHEBI:29105"/>
    </ligand>
</feature>
<dbReference type="PROSITE" id="PS51915">
    <property type="entry name" value="ZAD"/>
    <property type="match status" value="1"/>
</dbReference>
<dbReference type="InterPro" id="IPR050688">
    <property type="entry name" value="Zinc_finger/UBP_domain"/>
</dbReference>
<accession>A0ABM3UR86</accession>
<evidence type="ECO:0000256" key="5">
    <source>
        <dbReference type="PROSITE-ProRule" id="PRU00042"/>
    </source>
</evidence>
<dbReference type="InterPro" id="IPR013087">
    <property type="entry name" value="Znf_C2H2_type"/>
</dbReference>
<dbReference type="SMART" id="SM00868">
    <property type="entry name" value="zf-AD"/>
    <property type="match status" value="1"/>
</dbReference>
<evidence type="ECO:0000256" key="3">
    <source>
        <dbReference type="ARBA" id="ARBA00022771"/>
    </source>
</evidence>
<dbReference type="PROSITE" id="PS00028">
    <property type="entry name" value="ZINC_FINGER_C2H2_1"/>
    <property type="match status" value="8"/>
</dbReference>
<feature type="region of interest" description="Disordered" evidence="7">
    <location>
        <begin position="150"/>
        <end position="393"/>
    </location>
</feature>
<reference evidence="11" key="1">
    <citation type="submission" date="2025-08" db="UniProtKB">
        <authorList>
            <consortium name="RefSeq"/>
        </authorList>
    </citation>
    <scope>IDENTIFICATION</scope>
    <source>
        <strain evidence="11">Aabys</strain>
        <tissue evidence="11">Whole body</tissue>
    </source>
</reference>
<feature type="binding site" evidence="6">
    <location>
        <position position="4"/>
    </location>
    <ligand>
        <name>Zn(2+)</name>
        <dbReference type="ChEBI" id="CHEBI:29105"/>
    </ligand>
</feature>
<dbReference type="Gene3D" id="3.40.1800.20">
    <property type="match status" value="1"/>
</dbReference>
<protein>
    <submittedName>
        <fullName evidence="11">Transcription factor grauzone isoform X9</fullName>
    </submittedName>
</protein>
<feature type="compositionally biased region" description="Acidic residues" evidence="7">
    <location>
        <begin position="373"/>
        <end position="389"/>
    </location>
</feature>
<dbReference type="Gene3D" id="3.30.160.60">
    <property type="entry name" value="Classic Zinc Finger"/>
    <property type="match status" value="5"/>
</dbReference>
<gene>
    <name evidence="11" type="primary">LOC101897365</name>
</gene>
<keyword evidence="1 6" id="KW-0479">Metal-binding</keyword>
<feature type="binding site" evidence="6">
    <location>
        <position position="7"/>
    </location>
    <ligand>
        <name>Zn(2+)</name>
        <dbReference type="ChEBI" id="CHEBI:29105"/>
    </ligand>
</feature>
<keyword evidence="3 5" id="KW-0863">Zinc-finger</keyword>
<dbReference type="PROSITE" id="PS50157">
    <property type="entry name" value="ZINC_FINGER_C2H2_2"/>
    <property type="match status" value="8"/>
</dbReference>
<feature type="compositionally biased region" description="Low complexity" evidence="7">
    <location>
        <begin position="268"/>
        <end position="278"/>
    </location>
</feature>
<feature type="domain" description="C2H2-type" evidence="8">
    <location>
        <begin position="511"/>
        <end position="538"/>
    </location>
</feature>
<feature type="domain" description="ZAD" evidence="9">
    <location>
        <begin position="2"/>
        <end position="81"/>
    </location>
</feature>
<feature type="domain" description="C2H2-type" evidence="8">
    <location>
        <begin position="637"/>
        <end position="667"/>
    </location>
</feature>
<feature type="domain" description="C2H2-type" evidence="8">
    <location>
        <begin position="546"/>
        <end position="574"/>
    </location>
</feature>
<sequence length="802" mass="91945">MVKCILCLEYPTIPGPKFLDIFSEDGLRLGISAIINKHFWIKTYRNGDEKQQVCMTCWEVVRDFHILYERVEEAHKHLGAVHTIDILDDPLPQQDVVMLKSEDTPVPMMLQDPIMGHSSMGNNLFDPEVKVEVNDLDLLPQIEILETEHDMSSMGGVAGDVDDNNEDVKSRRTRIASARGESPKPTTAAKRIKKESSPALDKEMDDDDGDVFGDSAHVYHDSSDEDSDKPLLPPPSLDVPQEEDNKEKEVARPRRGRPRKSEAEKAAAKAASQATKKTPIARKRNSKKSLAATVKNEGGESEEPSCSTSATTTHIKTEGEVSEDQQSRDKPSTADPSNEPFDIPDFTNDNEDDDDDPEYGDNDNDFVAKDSDESSNSESEDENENDSDASDWVADKVKSEKFAVILKKERNTPKMYKKREKTASEPKRMSKEDIAARQAQQAEYDNIITKFFEKLRCPKCELMVHTFSEMRAHFRLDHNDDHGFVECCGRRFATRKFLAEHIMVHYNPEHFKCKTCNKICRDSTQLEAHEQTHLPNPPESKYKKTFQCEKCSKTFSSKASFEHHMVAKHVPREEFKFECPECKKKYPSKKRLTRHLEYHNPSKQVICDMCGKVLRTLNSLHKHKKVVHTSKPIKIPEQCTYCGKWYSTHSNLQLHVLNMHIHIDKEHRCEICGFVSTTREAKKRHIRFKHRTEKKHKCGLCDKAFKAPTLLREHIATHTGVDLYSCAFCPATFKSKSNRITHCKRHHPEEYSRSVKPRSVPSKPLEIEIIEEINQLDEEDGDDVTVIYEYEIMEDGDDFEEL</sequence>
<dbReference type="SMART" id="SM00355">
    <property type="entry name" value="ZnF_C2H2"/>
    <property type="match status" value="10"/>
</dbReference>
<dbReference type="PANTHER" id="PTHR24403:SF111">
    <property type="entry name" value="ENHANCER OF VARIEGATION 3-9-RELATED"/>
    <property type="match status" value="1"/>
</dbReference>
<feature type="compositionally biased region" description="Basic and acidic residues" evidence="7">
    <location>
        <begin position="243"/>
        <end position="252"/>
    </location>
</feature>
<evidence type="ECO:0000256" key="6">
    <source>
        <dbReference type="PROSITE-ProRule" id="PRU01263"/>
    </source>
</evidence>
<feature type="compositionally biased region" description="Basic and acidic residues" evidence="7">
    <location>
        <begin position="315"/>
        <end position="332"/>
    </location>
</feature>
<evidence type="ECO:0000259" key="8">
    <source>
        <dbReference type="PROSITE" id="PS50157"/>
    </source>
</evidence>
<dbReference type="Proteomes" id="UP001652621">
    <property type="component" value="Unplaced"/>
</dbReference>
<dbReference type="PANTHER" id="PTHR24403">
    <property type="entry name" value="ZINC FINGER PROTEIN"/>
    <property type="match status" value="1"/>
</dbReference>
<feature type="domain" description="C2H2-type" evidence="8">
    <location>
        <begin position="605"/>
        <end position="633"/>
    </location>
</feature>
<evidence type="ECO:0000259" key="9">
    <source>
        <dbReference type="PROSITE" id="PS51915"/>
    </source>
</evidence>
<feature type="binding site" evidence="6">
    <location>
        <position position="54"/>
    </location>
    <ligand>
        <name>Zn(2+)</name>
        <dbReference type="ChEBI" id="CHEBI:29105"/>
    </ligand>
</feature>
<feature type="domain" description="C2H2-type" evidence="8">
    <location>
        <begin position="696"/>
        <end position="723"/>
    </location>
</feature>
<feature type="compositionally biased region" description="Acidic residues" evidence="7">
    <location>
        <begin position="348"/>
        <end position="364"/>
    </location>
</feature>
<evidence type="ECO:0000256" key="4">
    <source>
        <dbReference type="ARBA" id="ARBA00022833"/>
    </source>
</evidence>
<dbReference type="RefSeq" id="XP_058976043.1">
    <property type="nucleotide sequence ID" value="XM_059120060.1"/>
</dbReference>
<evidence type="ECO:0000313" key="11">
    <source>
        <dbReference type="RefSeq" id="XP_058976043.1"/>
    </source>
</evidence>
<dbReference type="GeneID" id="101897365"/>
<evidence type="ECO:0000256" key="7">
    <source>
        <dbReference type="SAM" id="MobiDB-lite"/>
    </source>
</evidence>
<keyword evidence="10" id="KW-1185">Reference proteome</keyword>
<dbReference type="InterPro" id="IPR012934">
    <property type="entry name" value="Znf_AD"/>
</dbReference>
<proteinExistence type="predicted"/>
<feature type="domain" description="C2H2-type" evidence="8">
    <location>
        <begin position="577"/>
        <end position="604"/>
    </location>
</feature>
<keyword evidence="4 6" id="KW-0862">Zinc</keyword>
<feature type="domain" description="C2H2-type" evidence="8">
    <location>
        <begin position="667"/>
        <end position="695"/>
    </location>
</feature>
<name>A0ABM3UR86_MUSDO</name>
<feature type="compositionally biased region" description="Polar residues" evidence="7">
    <location>
        <begin position="304"/>
        <end position="314"/>
    </location>
</feature>
<keyword evidence="2" id="KW-0677">Repeat</keyword>
<dbReference type="SUPFAM" id="SSF57716">
    <property type="entry name" value="Glucocorticoid receptor-like (DNA-binding domain)"/>
    <property type="match status" value="1"/>
</dbReference>
<dbReference type="InterPro" id="IPR036236">
    <property type="entry name" value="Znf_C2H2_sf"/>
</dbReference>
<dbReference type="Pfam" id="PF07776">
    <property type="entry name" value="zf-AD"/>
    <property type="match status" value="1"/>
</dbReference>